<protein>
    <submittedName>
        <fullName evidence="1">Uncharacterized protein</fullName>
    </submittedName>
</protein>
<dbReference type="STRING" id="320497.A0U93_03495"/>
<dbReference type="RefSeq" id="WP_077806125.1">
    <property type="nucleotide sequence ID" value="NZ_BJXS01000008.1"/>
</dbReference>
<proteinExistence type="predicted"/>
<dbReference type="AlphaFoldDB" id="A0A1U9KMY1"/>
<dbReference type="Pfam" id="PF02602">
    <property type="entry name" value="HEM4"/>
    <property type="match status" value="1"/>
</dbReference>
<dbReference type="CDD" id="cd06578">
    <property type="entry name" value="HemD"/>
    <property type="match status" value="1"/>
</dbReference>
<dbReference type="SUPFAM" id="SSF69618">
    <property type="entry name" value="HemD-like"/>
    <property type="match status" value="1"/>
</dbReference>
<organism evidence="1 2">
    <name type="scientific">Neoasaia chiangmaiensis</name>
    <dbReference type="NCBI Taxonomy" id="320497"/>
    <lineage>
        <taxon>Bacteria</taxon>
        <taxon>Pseudomonadati</taxon>
        <taxon>Pseudomonadota</taxon>
        <taxon>Alphaproteobacteria</taxon>
        <taxon>Acetobacterales</taxon>
        <taxon>Acetobacteraceae</taxon>
        <taxon>Neoasaia</taxon>
    </lineage>
</organism>
<dbReference type="GO" id="GO:0033014">
    <property type="term" value="P:tetrapyrrole biosynthetic process"/>
    <property type="evidence" value="ECO:0007669"/>
    <property type="project" value="InterPro"/>
</dbReference>
<sequence>MTRPEPGLSATLPRVESLGWRPIAAPMLLIRHCPLRLDAHGFDHVLLGSGQAVPSLVGVVPFDASLLTVGAATAQRAREAGFQCVRSADGDAAALLTLLGSPTGGGSRVLLPIARRQGAVLAQGARQQGWRVTRRVVYRAQAATKLPSPAARELATGTVDAVLLFSAATAVAFLRCVSKLPESARSPIRAIALSEQVAVPLRAAGWSRLEVAARPEQAALLDVLGRNPRSESRDHE</sequence>
<dbReference type="KEGG" id="nch:A0U93_03495"/>
<dbReference type="InterPro" id="IPR036108">
    <property type="entry name" value="4pyrrol_syn_uPrphyn_synt_sf"/>
</dbReference>
<dbReference type="Proteomes" id="UP000188604">
    <property type="component" value="Chromosome"/>
</dbReference>
<dbReference type="EMBL" id="CP014691">
    <property type="protein sequence ID" value="AQS87152.1"/>
    <property type="molecule type" value="Genomic_DNA"/>
</dbReference>
<evidence type="ECO:0000313" key="2">
    <source>
        <dbReference type="Proteomes" id="UP000188604"/>
    </source>
</evidence>
<dbReference type="Gene3D" id="3.40.50.10090">
    <property type="match status" value="2"/>
</dbReference>
<evidence type="ECO:0000313" key="1">
    <source>
        <dbReference type="EMBL" id="AQS87152.1"/>
    </source>
</evidence>
<dbReference type="InterPro" id="IPR003754">
    <property type="entry name" value="4pyrrol_synth_uPrphyn_synth"/>
</dbReference>
<gene>
    <name evidence="1" type="ORF">A0U93_03495</name>
</gene>
<dbReference type="OrthoDB" id="7163809at2"/>
<dbReference type="GO" id="GO:0004852">
    <property type="term" value="F:uroporphyrinogen-III synthase activity"/>
    <property type="evidence" value="ECO:0007669"/>
    <property type="project" value="InterPro"/>
</dbReference>
<keyword evidence="2" id="KW-1185">Reference proteome</keyword>
<reference evidence="1 2" key="1">
    <citation type="submission" date="2016-03" db="EMBL/GenBank/DDBJ databases">
        <title>Acetic acid bacteria sequencing.</title>
        <authorList>
            <person name="Brandt J."/>
            <person name="Jakob F."/>
            <person name="Vogel R.F."/>
        </authorList>
    </citation>
    <scope>NUCLEOTIDE SEQUENCE [LARGE SCALE GENOMIC DNA]</scope>
    <source>
        <strain evidence="1 2">NBRC 101099</strain>
    </source>
</reference>
<accession>A0A1U9KMY1</accession>
<name>A0A1U9KMY1_9PROT</name>